<accession>A0ACB8KNH8</accession>
<name>A0ACB8KNH8_CITSI</name>
<reference evidence="2" key="1">
    <citation type="journal article" date="2023" name="Hortic. Res.">
        <title>A chromosome-level phased genome enabling allele-level studies in sweet orange: a case study on citrus Huanglongbing tolerance.</title>
        <authorList>
            <person name="Wu B."/>
            <person name="Yu Q."/>
            <person name="Deng Z."/>
            <person name="Duan Y."/>
            <person name="Luo F."/>
            <person name="Gmitter F. Jr."/>
        </authorList>
    </citation>
    <scope>NUCLEOTIDE SEQUENCE [LARGE SCALE GENOMIC DNA]</scope>
    <source>
        <strain evidence="2">cv. Valencia</strain>
    </source>
</reference>
<comment type="caution">
    <text evidence="1">The sequence shown here is derived from an EMBL/GenBank/DDBJ whole genome shotgun (WGS) entry which is preliminary data.</text>
</comment>
<gene>
    <name evidence="1" type="ORF">KPL71_015933</name>
</gene>
<dbReference type="EMBL" id="CM039174">
    <property type="protein sequence ID" value="KAH9755876.1"/>
    <property type="molecule type" value="Genomic_DNA"/>
</dbReference>
<sequence length="234" mass="26633">MFYYKRLDGRKQLQQPIFKVDKYEFYKPSFEKMNIDSNKDEFLSIPITKSGIQNLAVQKRLAKKIEEEESRKSLDVFGSHTLKKEFIEMNLRRKLSMLSWDAIPNEPVYEDVESDASSDLFEIENISASTGQHPVFIRRQTSDDGMSTPYKPSETSVEWSVATASAADYSVVAQRRRELHLVRQAPVAPSFGATGCLSHQVLPVAPSFVRQAPVAPSFVRQAVCRQIHPRLAVH</sequence>
<proteinExistence type="predicted"/>
<dbReference type="Proteomes" id="UP000829398">
    <property type="component" value="Chromosome 5"/>
</dbReference>
<keyword evidence="2" id="KW-1185">Reference proteome</keyword>
<evidence type="ECO:0000313" key="2">
    <source>
        <dbReference type="Proteomes" id="UP000829398"/>
    </source>
</evidence>
<protein>
    <submittedName>
        <fullName evidence="1">Uncharacterized protein</fullName>
    </submittedName>
</protein>
<organism evidence="1 2">
    <name type="scientific">Citrus sinensis</name>
    <name type="common">Sweet orange</name>
    <name type="synonym">Citrus aurantium var. sinensis</name>
    <dbReference type="NCBI Taxonomy" id="2711"/>
    <lineage>
        <taxon>Eukaryota</taxon>
        <taxon>Viridiplantae</taxon>
        <taxon>Streptophyta</taxon>
        <taxon>Embryophyta</taxon>
        <taxon>Tracheophyta</taxon>
        <taxon>Spermatophyta</taxon>
        <taxon>Magnoliopsida</taxon>
        <taxon>eudicotyledons</taxon>
        <taxon>Gunneridae</taxon>
        <taxon>Pentapetalae</taxon>
        <taxon>rosids</taxon>
        <taxon>malvids</taxon>
        <taxon>Sapindales</taxon>
        <taxon>Rutaceae</taxon>
        <taxon>Aurantioideae</taxon>
        <taxon>Citrus</taxon>
    </lineage>
</organism>
<evidence type="ECO:0000313" key="1">
    <source>
        <dbReference type="EMBL" id="KAH9755876.1"/>
    </source>
</evidence>